<evidence type="ECO:0000313" key="1">
    <source>
        <dbReference type="EMBL" id="TCO14512.1"/>
    </source>
</evidence>
<dbReference type="Proteomes" id="UP000294881">
    <property type="component" value="Unassembled WGS sequence"/>
</dbReference>
<dbReference type="Pfam" id="PF05045">
    <property type="entry name" value="RgpF"/>
    <property type="match status" value="1"/>
</dbReference>
<name>A0A4R2GV88_9HYPH</name>
<gene>
    <name evidence="1" type="ORF">EV666_10318</name>
</gene>
<dbReference type="AlphaFoldDB" id="A0A4R2GV88"/>
<keyword evidence="2" id="KW-1185">Reference proteome</keyword>
<dbReference type="RefSeq" id="WP_165909896.1">
    <property type="nucleotide sequence ID" value="NZ_JBHUNN010000002.1"/>
</dbReference>
<organism evidence="1 2">
    <name type="scientific">Camelimonas lactis</name>
    <dbReference type="NCBI Taxonomy" id="659006"/>
    <lineage>
        <taxon>Bacteria</taxon>
        <taxon>Pseudomonadati</taxon>
        <taxon>Pseudomonadota</taxon>
        <taxon>Alphaproteobacteria</taxon>
        <taxon>Hyphomicrobiales</taxon>
        <taxon>Chelatococcaceae</taxon>
        <taxon>Camelimonas</taxon>
    </lineage>
</organism>
<reference evidence="1 2" key="1">
    <citation type="submission" date="2019-03" db="EMBL/GenBank/DDBJ databases">
        <title>Genomic Encyclopedia of Type Strains, Phase IV (KMG-IV): sequencing the most valuable type-strain genomes for metagenomic binning, comparative biology and taxonomic classification.</title>
        <authorList>
            <person name="Goeker M."/>
        </authorList>
    </citation>
    <scope>NUCLEOTIDE SEQUENCE [LARGE SCALE GENOMIC DNA]</scope>
    <source>
        <strain evidence="1 2">DSM 22958</strain>
    </source>
</reference>
<sequence length="415" mass="46982">MNASESPHPLIDLAWIRQASGAPDLPFQECLWQADLVGPNILFDVFYYRQTYGHEMPAGMTCLEHFCRQSVDRPRNPNALFSTRQWHETIGEHLADRTAWQNVLFRTLADEARFSRDEQRKHETGAVILSNLELGPAPAAEETICLFAHYDLRSEVQDYVLDYIDAMRAQGCCIVFLTSNSELTLEACSKLRGRVWRLVHCENLARDFGLYAIGVRLLDRLGVSGHSVILANDSVIGTMNSLAPLFEVARSGRFDITGAVDCRLHNWHLQSFFLYCTVDLVASDIWGGFWDAYKPHSDRWFVVNSHESGFSRWMNGRGVRMGSAWRYDEIIRNAAADWKMNNPQAHDWRTGVLKGDIPTNPSTELWEVMLKAGFPFLKKAIFTTPLLSENLLGICNVLSARAPVAPGRPSSPHRN</sequence>
<comment type="caution">
    <text evidence="1">The sequence shown here is derived from an EMBL/GenBank/DDBJ whole genome shotgun (WGS) entry which is preliminary data.</text>
</comment>
<protein>
    <submittedName>
        <fullName evidence="1">Rhamnan synthesis protein F</fullName>
    </submittedName>
</protein>
<dbReference type="InterPro" id="IPR007739">
    <property type="entry name" value="RgpF"/>
</dbReference>
<accession>A0A4R2GV88</accession>
<dbReference type="EMBL" id="SLWL01000003">
    <property type="protein sequence ID" value="TCO14512.1"/>
    <property type="molecule type" value="Genomic_DNA"/>
</dbReference>
<proteinExistence type="predicted"/>
<evidence type="ECO:0000313" key="2">
    <source>
        <dbReference type="Proteomes" id="UP000294881"/>
    </source>
</evidence>